<keyword evidence="2" id="KW-1185">Reference proteome</keyword>
<comment type="caution">
    <text evidence="1">The sequence shown here is derived from an EMBL/GenBank/DDBJ whole genome shotgun (WGS) entry which is preliminary data.</text>
</comment>
<reference evidence="1" key="2">
    <citation type="journal article" date="2022" name="New Phytol.">
        <title>Evolutionary transition to the ectomycorrhizal habit in the genomes of a hyperdiverse lineage of mushroom-forming fungi.</title>
        <authorList>
            <person name="Looney B."/>
            <person name="Miyauchi S."/>
            <person name="Morin E."/>
            <person name="Drula E."/>
            <person name="Courty P.E."/>
            <person name="Kohler A."/>
            <person name="Kuo A."/>
            <person name="LaButti K."/>
            <person name="Pangilinan J."/>
            <person name="Lipzen A."/>
            <person name="Riley R."/>
            <person name="Andreopoulos W."/>
            <person name="He G."/>
            <person name="Johnson J."/>
            <person name="Nolan M."/>
            <person name="Tritt A."/>
            <person name="Barry K.W."/>
            <person name="Grigoriev I.V."/>
            <person name="Nagy L.G."/>
            <person name="Hibbett D."/>
            <person name="Henrissat B."/>
            <person name="Matheny P.B."/>
            <person name="Labbe J."/>
            <person name="Martin F.M."/>
        </authorList>
    </citation>
    <scope>NUCLEOTIDE SEQUENCE</scope>
    <source>
        <strain evidence="1">FP105234-sp</strain>
    </source>
</reference>
<gene>
    <name evidence="1" type="ORF">FA95DRAFT_1566686</name>
</gene>
<reference evidence="1" key="1">
    <citation type="submission" date="2021-02" db="EMBL/GenBank/DDBJ databases">
        <authorList>
            <consortium name="DOE Joint Genome Institute"/>
            <person name="Ahrendt S."/>
            <person name="Looney B.P."/>
            <person name="Miyauchi S."/>
            <person name="Morin E."/>
            <person name="Drula E."/>
            <person name="Courty P.E."/>
            <person name="Chicoki N."/>
            <person name="Fauchery L."/>
            <person name="Kohler A."/>
            <person name="Kuo A."/>
            <person name="Labutti K."/>
            <person name="Pangilinan J."/>
            <person name="Lipzen A."/>
            <person name="Riley R."/>
            <person name="Andreopoulos W."/>
            <person name="He G."/>
            <person name="Johnson J."/>
            <person name="Barry K.W."/>
            <person name="Grigoriev I.V."/>
            <person name="Nagy L."/>
            <person name="Hibbett D."/>
            <person name="Henrissat B."/>
            <person name="Matheny P.B."/>
            <person name="Labbe J."/>
            <person name="Martin F."/>
        </authorList>
    </citation>
    <scope>NUCLEOTIDE SEQUENCE</scope>
    <source>
        <strain evidence="1">FP105234-sp</strain>
    </source>
</reference>
<sequence length="604" mass="66217">MFQTPPPAASGSRTLASNALRKAGLIDRDERMRDASEKQGGRKGSSKLRSHQSRLAPILGKPLPSLAARKSTLATRIGGAPEPSVTIRGAAKTPATRGRRNAISMNGGRLPGSRTLPGSVLEVWKQFVNQRWDPAARFLNLERIADDEFIKKSRVAPPGGPSSTGREAAVIFKLAAQLKPAVQSLSLAHNRFNSTQPISMLPHYLPDLENLSLANNEIRVWKDIDYLSQLSPRQDKLRKLREIILVGNPIRENEYQHNRVDSYKNNIIRRFPTLEMLDGEAVPKIAFDAPQSSQAPSTSSGPRPAATSFPAEMCPSFIVGVDPGVTSAFLSRFFSLYDTNRQALLDVYNESATFSFQANTSIPARARIQGFQHTLPNQKNLEWQGWLRAGSRNLSRVGGAMDKILQSLHVGREEVVKTMSSFPAMRHDPSGSPEKFLVDAWPITQENLTMLFVSVHGQFTEELSGGIRSFDRTFVLVPAPEGSRAQAAGWGVEILSDQLVIRAYSSHEAWTPGPLLVQAPAAAPGLVPMPSAAFAPLPALSQPMQELLATIPELQKTQVMQVCQRTRLNVKFAIDCLQGNGWNIDAAVANFEQVKGTLPRDAFM</sequence>
<dbReference type="Proteomes" id="UP000814033">
    <property type="component" value="Unassembled WGS sequence"/>
</dbReference>
<protein>
    <submittedName>
        <fullName evidence="1">NTF2-like protein</fullName>
    </submittedName>
</protein>
<evidence type="ECO:0000313" key="1">
    <source>
        <dbReference type="EMBL" id="KAI0040094.1"/>
    </source>
</evidence>
<organism evidence="1 2">
    <name type="scientific">Auriscalpium vulgare</name>
    <dbReference type="NCBI Taxonomy" id="40419"/>
    <lineage>
        <taxon>Eukaryota</taxon>
        <taxon>Fungi</taxon>
        <taxon>Dikarya</taxon>
        <taxon>Basidiomycota</taxon>
        <taxon>Agaricomycotina</taxon>
        <taxon>Agaricomycetes</taxon>
        <taxon>Russulales</taxon>
        <taxon>Auriscalpiaceae</taxon>
        <taxon>Auriscalpium</taxon>
    </lineage>
</organism>
<proteinExistence type="predicted"/>
<accession>A0ACB8R7N3</accession>
<evidence type="ECO:0000313" key="2">
    <source>
        <dbReference type="Proteomes" id="UP000814033"/>
    </source>
</evidence>
<dbReference type="EMBL" id="MU276229">
    <property type="protein sequence ID" value="KAI0040094.1"/>
    <property type="molecule type" value="Genomic_DNA"/>
</dbReference>
<name>A0ACB8R7N3_9AGAM</name>